<dbReference type="Proteomes" id="UP000275078">
    <property type="component" value="Unassembled WGS sequence"/>
</dbReference>
<keyword evidence="3" id="KW-1185">Reference proteome</keyword>
<dbReference type="EMBL" id="ML120231">
    <property type="protein sequence ID" value="RPA70586.1"/>
    <property type="molecule type" value="Genomic_DNA"/>
</dbReference>
<gene>
    <name evidence="2" type="ORF">BJ508DRAFT_337035</name>
</gene>
<dbReference type="AlphaFoldDB" id="A0A3N4HAN2"/>
<feature type="compositionally biased region" description="Polar residues" evidence="1">
    <location>
        <begin position="72"/>
        <end position="81"/>
    </location>
</feature>
<reference evidence="2 3" key="1">
    <citation type="journal article" date="2018" name="Nat. Ecol. Evol.">
        <title>Pezizomycetes genomes reveal the molecular basis of ectomycorrhizal truffle lifestyle.</title>
        <authorList>
            <person name="Murat C."/>
            <person name="Payen T."/>
            <person name="Noel B."/>
            <person name="Kuo A."/>
            <person name="Morin E."/>
            <person name="Chen J."/>
            <person name="Kohler A."/>
            <person name="Krizsan K."/>
            <person name="Balestrini R."/>
            <person name="Da Silva C."/>
            <person name="Montanini B."/>
            <person name="Hainaut M."/>
            <person name="Levati E."/>
            <person name="Barry K.W."/>
            <person name="Belfiori B."/>
            <person name="Cichocki N."/>
            <person name="Clum A."/>
            <person name="Dockter R.B."/>
            <person name="Fauchery L."/>
            <person name="Guy J."/>
            <person name="Iotti M."/>
            <person name="Le Tacon F."/>
            <person name="Lindquist E.A."/>
            <person name="Lipzen A."/>
            <person name="Malagnac F."/>
            <person name="Mello A."/>
            <person name="Molinier V."/>
            <person name="Miyauchi S."/>
            <person name="Poulain J."/>
            <person name="Riccioni C."/>
            <person name="Rubini A."/>
            <person name="Sitrit Y."/>
            <person name="Splivallo R."/>
            <person name="Traeger S."/>
            <person name="Wang M."/>
            <person name="Zifcakova L."/>
            <person name="Wipf D."/>
            <person name="Zambonelli A."/>
            <person name="Paolocci F."/>
            <person name="Nowrousian M."/>
            <person name="Ottonello S."/>
            <person name="Baldrian P."/>
            <person name="Spatafora J.W."/>
            <person name="Henrissat B."/>
            <person name="Nagy L.G."/>
            <person name="Aury J.M."/>
            <person name="Wincker P."/>
            <person name="Grigoriev I.V."/>
            <person name="Bonfante P."/>
            <person name="Martin F.M."/>
        </authorList>
    </citation>
    <scope>NUCLEOTIDE SEQUENCE [LARGE SCALE GENOMIC DNA]</scope>
    <source>
        <strain evidence="2 3">RN42</strain>
    </source>
</reference>
<name>A0A3N4HAN2_ASCIM</name>
<feature type="compositionally biased region" description="Basic residues" evidence="1">
    <location>
        <begin position="82"/>
        <end position="101"/>
    </location>
</feature>
<evidence type="ECO:0000256" key="1">
    <source>
        <dbReference type="SAM" id="MobiDB-lite"/>
    </source>
</evidence>
<organism evidence="2 3">
    <name type="scientific">Ascobolus immersus RN42</name>
    <dbReference type="NCBI Taxonomy" id="1160509"/>
    <lineage>
        <taxon>Eukaryota</taxon>
        <taxon>Fungi</taxon>
        <taxon>Dikarya</taxon>
        <taxon>Ascomycota</taxon>
        <taxon>Pezizomycotina</taxon>
        <taxon>Pezizomycetes</taxon>
        <taxon>Pezizales</taxon>
        <taxon>Ascobolaceae</taxon>
        <taxon>Ascobolus</taxon>
    </lineage>
</organism>
<proteinExistence type="predicted"/>
<feature type="region of interest" description="Disordered" evidence="1">
    <location>
        <begin position="1"/>
        <end position="114"/>
    </location>
</feature>
<protein>
    <submittedName>
        <fullName evidence="2">Uncharacterized protein</fullName>
    </submittedName>
</protein>
<feature type="compositionally biased region" description="Polar residues" evidence="1">
    <location>
        <begin position="1"/>
        <end position="10"/>
    </location>
</feature>
<feature type="compositionally biased region" description="Basic and acidic residues" evidence="1">
    <location>
        <begin position="102"/>
        <end position="114"/>
    </location>
</feature>
<sequence>MTRPPSSGNISLRRPPDDRPPSSGKTSFPILLHAHHAGVTQQSSNPTPVPASSIPRPEPPTGPRHIRAHLTTHGSAGTNTGRPRRIHTGKRSNKPRFMHFKSHSDCRREPIHPP</sequence>
<evidence type="ECO:0000313" key="3">
    <source>
        <dbReference type="Proteomes" id="UP000275078"/>
    </source>
</evidence>
<evidence type="ECO:0000313" key="2">
    <source>
        <dbReference type="EMBL" id="RPA70586.1"/>
    </source>
</evidence>
<accession>A0A3N4HAN2</accession>